<comment type="caution">
    <text evidence="3">The sequence shown here is derived from an EMBL/GenBank/DDBJ whole genome shotgun (WGS) entry which is preliminary data.</text>
</comment>
<feature type="transmembrane region" description="Helical" evidence="2">
    <location>
        <begin position="29"/>
        <end position="62"/>
    </location>
</feature>
<dbReference type="EMBL" id="CAXAMM010039463">
    <property type="protein sequence ID" value="CAK9086643.1"/>
    <property type="molecule type" value="Genomic_DNA"/>
</dbReference>
<name>A0ABP0QF39_9DINO</name>
<proteinExistence type="predicted"/>
<organism evidence="3 4">
    <name type="scientific">Durusdinium trenchii</name>
    <dbReference type="NCBI Taxonomy" id="1381693"/>
    <lineage>
        <taxon>Eukaryota</taxon>
        <taxon>Sar</taxon>
        <taxon>Alveolata</taxon>
        <taxon>Dinophyceae</taxon>
        <taxon>Suessiales</taxon>
        <taxon>Symbiodiniaceae</taxon>
        <taxon>Durusdinium</taxon>
    </lineage>
</organism>
<evidence type="ECO:0000256" key="2">
    <source>
        <dbReference type="SAM" id="Phobius"/>
    </source>
</evidence>
<protein>
    <recommendedName>
        <fullName evidence="5">Fungal lipase-like domain-containing protein</fullName>
    </recommendedName>
</protein>
<feature type="transmembrane region" description="Helical" evidence="2">
    <location>
        <begin position="198"/>
        <end position="224"/>
    </location>
</feature>
<keyword evidence="2" id="KW-0812">Transmembrane</keyword>
<dbReference type="SUPFAM" id="SSF53474">
    <property type="entry name" value="alpha/beta-Hydrolases"/>
    <property type="match status" value="1"/>
</dbReference>
<dbReference type="Proteomes" id="UP001642464">
    <property type="component" value="Unassembled WGS sequence"/>
</dbReference>
<feature type="transmembrane region" description="Helical" evidence="2">
    <location>
        <begin position="394"/>
        <end position="414"/>
    </location>
</feature>
<reference evidence="3 4" key="1">
    <citation type="submission" date="2024-02" db="EMBL/GenBank/DDBJ databases">
        <authorList>
            <person name="Chen Y."/>
            <person name="Shah S."/>
            <person name="Dougan E. K."/>
            <person name="Thang M."/>
            <person name="Chan C."/>
        </authorList>
    </citation>
    <scope>NUCLEOTIDE SEQUENCE [LARGE SCALE GENOMIC DNA]</scope>
</reference>
<gene>
    <name evidence="3" type="ORF">SCF082_LOCUS40981</name>
</gene>
<feature type="compositionally biased region" description="Acidic residues" evidence="1">
    <location>
        <begin position="263"/>
        <end position="274"/>
    </location>
</feature>
<feature type="transmembrane region" description="Helical" evidence="2">
    <location>
        <begin position="502"/>
        <end position="522"/>
    </location>
</feature>
<keyword evidence="4" id="KW-1185">Reference proteome</keyword>
<dbReference type="Gene3D" id="3.40.50.1820">
    <property type="entry name" value="alpha/beta hydrolase"/>
    <property type="match status" value="1"/>
</dbReference>
<dbReference type="Pfam" id="PF26363">
    <property type="entry name" value="Phospholipase-like"/>
    <property type="match status" value="1"/>
</dbReference>
<evidence type="ECO:0008006" key="5">
    <source>
        <dbReference type="Google" id="ProtNLM"/>
    </source>
</evidence>
<sequence length="825" mass="91567">MVRRCSEMWAATRHQVLKGYKTEYLRKSLAFSLLAAYHTYVFFAAALSILTLSGNLILAWFISWFQEVRNSNAGTNAREVSLGFYLAVLTRSWLVIQLSAELVRCSLWLVEDAWQLQTFRTYRQVLTGYAPGLMLDSDQAITAAQHMASRDWLHSGSKRWWLDLAVQVLLYGTLDVIPLVLCIAPLTKLDLSTALSTLFASACSIAVFHCILLYGAWIVSDIVAKFYSWKSIRRPADVPHEVQVDEVDVEQTADADAPGEAADAADADEDEHTEEDPMKPAHVCALLGGALHLGWVTVLKLVVFVGLLVLAVQRDVLSENPFWLLAALFVGVAFWQRTLATGWYFLAKCLLLRCRCCRCIWEAPIHGGPDQLQALRHFATDLQRWGEKNAGMEWPILAQRYDLVIFVLLLQIALFGNFRWSGGALFLLLLVVVLLLRRSTLVGLDRWRSFFSLLETLGFLLFAAVLNAAYSPAAGLGVLVMAIVLQCFMARTELRAYRTMRAVTLGLHCSLVVIVAICMWSMEGGSHWSGHRKAPAENAIGGSVEEYPFCHLKWPLGKEGKQEMSLIDFADMCALTNLPSSDFNSSLESRFPGWSLLYERRGGESHSYGYNDWTTFFELADPSNETTIFAVRGTQSPLDVMQDLNIFTPVAVTQIAAYFGPDLTSSVTKTVFALFSGLPTIDKDFFQVLLEHVKNRVKGSPDRRFYLTGHSLGGGLAKLVALEVGQKSVTFAAPGLRYTSQMLLSDTAFSKDQLLASGDRLGTVVVPEHDLVSRVDQQLGAQLGIACDKNLCLERSIRLAATACSTSFSSFIRDAKALHDTTDSI</sequence>
<evidence type="ECO:0000256" key="1">
    <source>
        <dbReference type="SAM" id="MobiDB-lite"/>
    </source>
</evidence>
<feature type="transmembrane region" description="Helical" evidence="2">
    <location>
        <begin position="160"/>
        <end position="186"/>
    </location>
</feature>
<feature type="transmembrane region" description="Helical" evidence="2">
    <location>
        <begin position="420"/>
        <end position="437"/>
    </location>
</feature>
<accession>A0ABP0QF39</accession>
<feature type="transmembrane region" description="Helical" evidence="2">
    <location>
        <begin position="322"/>
        <end position="346"/>
    </location>
</feature>
<feature type="region of interest" description="Disordered" evidence="1">
    <location>
        <begin position="252"/>
        <end position="275"/>
    </location>
</feature>
<evidence type="ECO:0000313" key="4">
    <source>
        <dbReference type="Proteomes" id="UP001642464"/>
    </source>
</evidence>
<evidence type="ECO:0000313" key="3">
    <source>
        <dbReference type="EMBL" id="CAK9086643.1"/>
    </source>
</evidence>
<dbReference type="InterPro" id="IPR029058">
    <property type="entry name" value="AB_hydrolase_fold"/>
</dbReference>
<feature type="transmembrane region" description="Helical" evidence="2">
    <location>
        <begin position="283"/>
        <end position="310"/>
    </location>
</feature>
<keyword evidence="2" id="KW-1133">Transmembrane helix</keyword>
<keyword evidence="2" id="KW-0472">Membrane</keyword>